<dbReference type="RefSeq" id="WP_080812691.1">
    <property type="nucleotide sequence ID" value="NZ_CP021983.2"/>
</dbReference>
<evidence type="ECO:0000313" key="1">
    <source>
        <dbReference type="EMBL" id="ASC71358.1"/>
    </source>
</evidence>
<dbReference type="EMBL" id="CP021983">
    <property type="protein sequence ID" value="ASC71358.1"/>
    <property type="molecule type" value="Genomic_DNA"/>
</dbReference>
<reference evidence="1 2" key="1">
    <citation type="journal article" date="2016" name="Biochim. Biophys. Acta">
        <title>Characterization of red-shifted phycobilisomes isolated from the chlorophyll f-containing cyanobacterium Halomicronema hongdechloris.</title>
        <authorList>
            <person name="Li Y."/>
            <person name="Lin Y."/>
            <person name="Garvey C.J."/>
            <person name="Birch D."/>
            <person name="Corkery R.W."/>
            <person name="Loughlin P.C."/>
            <person name="Scheer H."/>
            <person name="Willows R.D."/>
            <person name="Chen M."/>
        </authorList>
    </citation>
    <scope>NUCLEOTIDE SEQUENCE [LARGE SCALE GENOMIC DNA]</scope>
    <source>
        <strain evidence="1 2">C2206</strain>
    </source>
</reference>
<protein>
    <submittedName>
        <fullName evidence="1">Uncharacterized protein</fullName>
    </submittedName>
</protein>
<dbReference type="OrthoDB" id="289429at2"/>
<keyword evidence="2" id="KW-1185">Reference proteome</keyword>
<proteinExistence type="predicted"/>
<dbReference type="AlphaFoldDB" id="A0A1Z3HM47"/>
<gene>
    <name evidence="1" type="ORF">XM38_023100</name>
</gene>
<dbReference type="Proteomes" id="UP000191901">
    <property type="component" value="Chromosome"/>
</dbReference>
<name>A0A1Z3HM47_9CYAN</name>
<accession>A0A1Z3HM47</accession>
<evidence type="ECO:0000313" key="2">
    <source>
        <dbReference type="Proteomes" id="UP000191901"/>
    </source>
</evidence>
<sequence>MTPEQEQHIAELRQRQLSPKQIARNLGLRPAEVKAVIQAQAKATTQDRIARGELPPLEQCLINEHAAQQLLDPSPEASIEDGVGGLAQVFVVRREGMRYLVASYLVDYWCLGVKDAMGPQRLNQTQYTAMVEKAYDNFHQSSRVISLAQAQAVVLGAVDYAARLGLAPHPGFEQARSHLGVPEQPLPALSFGRDGKPYYISGPYDDPQHVIACLTQSVGEGNFDYLVAAEPPMSDW</sequence>
<dbReference type="KEGG" id="hhg:XM38_023100"/>
<dbReference type="STRING" id="1641165.XM38_21875"/>
<organism evidence="1 2">
    <name type="scientific">Halomicronema hongdechloris C2206</name>
    <dbReference type="NCBI Taxonomy" id="1641165"/>
    <lineage>
        <taxon>Bacteria</taxon>
        <taxon>Bacillati</taxon>
        <taxon>Cyanobacteriota</taxon>
        <taxon>Cyanophyceae</taxon>
        <taxon>Nodosilineales</taxon>
        <taxon>Nodosilineaceae</taxon>
        <taxon>Halomicronema</taxon>
    </lineage>
</organism>